<evidence type="ECO:0000313" key="2">
    <source>
        <dbReference type="EMBL" id="PIW76560.1"/>
    </source>
</evidence>
<feature type="non-terminal residue" evidence="2">
    <location>
        <position position="97"/>
    </location>
</feature>
<reference evidence="3" key="1">
    <citation type="submission" date="2017-09" db="EMBL/GenBank/DDBJ databases">
        <title>Depth-based differentiation of microbial function through sediment-hosted aquifers and enrichment of novel symbionts in the deep terrestrial subsurface.</title>
        <authorList>
            <person name="Probst A.J."/>
            <person name="Ladd B."/>
            <person name="Jarett J.K."/>
            <person name="Geller-Mcgrath D.E."/>
            <person name="Sieber C.M.K."/>
            <person name="Emerson J.B."/>
            <person name="Anantharaman K."/>
            <person name="Thomas B.C."/>
            <person name="Malmstrom R."/>
            <person name="Stieglmeier M."/>
            <person name="Klingl A."/>
            <person name="Woyke T."/>
            <person name="Ryan C.M."/>
            <person name="Banfield J.F."/>
        </authorList>
    </citation>
    <scope>NUCLEOTIDE SEQUENCE [LARGE SCALE GENOMIC DNA]</scope>
</reference>
<proteinExistence type="predicted"/>
<dbReference type="InterPro" id="IPR053830">
    <property type="entry name" value="DUF6922"/>
</dbReference>
<organism evidence="2 3">
    <name type="scientific">Candidatus Portnoybacteria bacterium CG_4_8_14_3_um_filter_40_10</name>
    <dbReference type="NCBI Taxonomy" id="1974801"/>
    <lineage>
        <taxon>Bacteria</taxon>
        <taxon>Candidatus Portnoyibacteriota</taxon>
    </lineage>
</organism>
<gene>
    <name evidence="2" type="ORF">CO001_00690</name>
</gene>
<dbReference type="Proteomes" id="UP000229561">
    <property type="component" value="Unassembled WGS sequence"/>
</dbReference>
<sequence length="97" mass="11744">MKLPKSFSKYFWDIDFNNLEVEKSSVFVIERILEYGDEKAVRWMLKNFDSSQIKKVLSKRRGFSGRSANYWSLILNIPKNKILCLNRFYQKMQKSHW</sequence>
<name>A0A2M7IJ46_9BACT</name>
<dbReference type="Pfam" id="PF21956">
    <property type="entry name" value="DUF6922"/>
    <property type="match status" value="1"/>
</dbReference>
<dbReference type="EMBL" id="PFGY01000021">
    <property type="protein sequence ID" value="PIW76560.1"/>
    <property type="molecule type" value="Genomic_DNA"/>
</dbReference>
<feature type="domain" description="DUF6922" evidence="1">
    <location>
        <begin position="9"/>
        <end position="57"/>
    </location>
</feature>
<accession>A0A2M7IJ46</accession>
<protein>
    <recommendedName>
        <fullName evidence="1">DUF6922 domain-containing protein</fullName>
    </recommendedName>
</protein>
<evidence type="ECO:0000313" key="3">
    <source>
        <dbReference type="Proteomes" id="UP000229561"/>
    </source>
</evidence>
<comment type="caution">
    <text evidence="2">The sequence shown here is derived from an EMBL/GenBank/DDBJ whole genome shotgun (WGS) entry which is preliminary data.</text>
</comment>
<evidence type="ECO:0000259" key="1">
    <source>
        <dbReference type="Pfam" id="PF21956"/>
    </source>
</evidence>
<dbReference type="AlphaFoldDB" id="A0A2M7IJ46"/>